<evidence type="ECO:0000256" key="3">
    <source>
        <dbReference type="ARBA" id="ARBA00012662"/>
    </source>
</evidence>
<keyword evidence="4" id="KW-0732">Signal</keyword>
<dbReference type="GO" id="GO:0016139">
    <property type="term" value="P:glycoside catabolic process"/>
    <property type="evidence" value="ECO:0007669"/>
    <property type="project" value="TreeGrafter"/>
</dbReference>
<dbReference type="GO" id="GO:0005764">
    <property type="term" value="C:lysosome"/>
    <property type="evidence" value="ECO:0007669"/>
    <property type="project" value="TreeGrafter"/>
</dbReference>
<sequence>MATPETTNHRARNFDMVPIPVKVGDLAKAIRNKTNMHFGVYHSMYEWFHPLYLLDQKNKYSTRYFVNTKTFPELIELVNNYQPEIIWSDGDWDAPDTYWKSKEFLAWLYNESPVKDVVAVNDRWGSGIPCKHGGYYTCADRYNPKALQTHKWENAMTLDKKSWGLRRNANLSDYLTIEELVATLAETVSCGGNLLINVGPTHDGQIIPIFEERLRQLGDWMKINGEAIYGTKPWKDQNDTITPGVW</sequence>
<dbReference type="SUPFAM" id="SSF51445">
    <property type="entry name" value="(Trans)glycosidases"/>
    <property type="match status" value="1"/>
</dbReference>
<proteinExistence type="inferred from homology"/>
<reference evidence="8 9" key="1">
    <citation type="journal article" date="2019" name="Sci. Rep.">
        <title>Orb-weaving spider Araneus ventricosus genome elucidates the spidroin gene catalogue.</title>
        <authorList>
            <person name="Kono N."/>
            <person name="Nakamura H."/>
            <person name="Ohtoshi R."/>
            <person name="Moran D.A.P."/>
            <person name="Shinohara A."/>
            <person name="Yoshida Y."/>
            <person name="Fujiwara M."/>
            <person name="Mori M."/>
            <person name="Tomita M."/>
            <person name="Arakawa K."/>
        </authorList>
    </citation>
    <scope>NUCLEOTIDE SEQUENCE [LARGE SCALE GENOMIC DNA]</scope>
</reference>
<evidence type="ECO:0000256" key="6">
    <source>
        <dbReference type="ARBA" id="ARBA00023295"/>
    </source>
</evidence>
<evidence type="ECO:0000256" key="4">
    <source>
        <dbReference type="ARBA" id="ARBA00022729"/>
    </source>
</evidence>
<protein>
    <recommendedName>
        <fullName evidence="3">alpha-L-fucosidase</fullName>
        <ecNumber evidence="3">3.2.1.51</ecNumber>
    </recommendedName>
</protein>
<dbReference type="InterPro" id="IPR017853">
    <property type="entry name" value="GH"/>
</dbReference>
<organism evidence="8 9">
    <name type="scientific">Araneus ventricosus</name>
    <name type="common">Orbweaver spider</name>
    <name type="synonym">Epeira ventricosa</name>
    <dbReference type="NCBI Taxonomy" id="182803"/>
    <lineage>
        <taxon>Eukaryota</taxon>
        <taxon>Metazoa</taxon>
        <taxon>Ecdysozoa</taxon>
        <taxon>Arthropoda</taxon>
        <taxon>Chelicerata</taxon>
        <taxon>Arachnida</taxon>
        <taxon>Araneae</taxon>
        <taxon>Araneomorphae</taxon>
        <taxon>Entelegynae</taxon>
        <taxon>Araneoidea</taxon>
        <taxon>Araneidae</taxon>
        <taxon>Araneus</taxon>
    </lineage>
</organism>
<keyword evidence="9" id="KW-1185">Reference proteome</keyword>
<dbReference type="InterPro" id="IPR016286">
    <property type="entry name" value="FUC_metazoa-typ"/>
</dbReference>
<comment type="similarity">
    <text evidence="2">Belongs to the glycosyl hydrolase 29 family.</text>
</comment>
<keyword evidence="5" id="KW-0378">Hydrolase</keyword>
<dbReference type="Pfam" id="PF01120">
    <property type="entry name" value="Alpha_L_fucos"/>
    <property type="match status" value="1"/>
</dbReference>
<dbReference type="GO" id="GO:0004560">
    <property type="term" value="F:alpha-L-fucosidase activity"/>
    <property type="evidence" value="ECO:0007669"/>
    <property type="project" value="UniProtKB-EC"/>
</dbReference>
<dbReference type="InterPro" id="IPR057739">
    <property type="entry name" value="Glyco_hydro_29_N"/>
</dbReference>
<dbReference type="EC" id="3.2.1.51" evidence="3"/>
<dbReference type="Gene3D" id="3.20.20.80">
    <property type="entry name" value="Glycosidases"/>
    <property type="match status" value="1"/>
</dbReference>
<dbReference type="InterPro" id="IPR000933">
    <property type="entry name" value="Glyco_hydro_29"/>
</dbReference>
<evidence type="ECO:0000256" key="5">
    <source>
        <dbReference type="ARBA" id="ARBA00022801"/>
    </source>
</evidence>
<accession>A0A4Y2J5P6</accession>
<evidence type="ECO:0000256" key="2">
    <source>
        <dbReference type="ARBA" id="ARBA00007951"/>
    </source>
</evidence>
<gene>
    <name evidence="8" type="primary">BRAFLDRAFT_56888_0</name>
    <name evidence="8" type="ORF">AVEN_109384_1</name>
</gene>
<dbReference type="PANTHER" id="PTHR10030">
    <property type="entry name" value="ALPHA-L-FUCOSIDASE"/>
    <property type="match status" value="1"/>
</dbReference>
<comment type="function">
    <text evidence="1">Alpha-L-fucosidase is responsible for hydrolyzing the alpha-1,6-linked fucose joined to the reducing-end N-acetylglucosamine of the carbohydrate moieties of glycoproteins.</text>
</comment>
<dbReference type="Proteomes" id="UP000499080">
    <property type="component" value="Unassembled WGS sequence"/>
</dbReference>
<feature type="domain" description="Glycoside hydrolase family 29 N-terminal" evidence="7">
    <location>
        <begin position="23"/>
        <end position="226"/>
    </location>
</feature>
<evidence type="ECO:0000313" key="8">
    <source>
        <dbReference type="EMBL" id="GBM85563.1"/>
    </source>
</evidence>
<keyword evidence="6" id="KW-0326">Glycosidase</keyword>
<dbReference type="SMART" id="SM00812">
    <property type="entry name" value="Alpha_L_fucos"/>
    <property type="match status" value="1"/>
</dbReference>
<dbReference type="EMBL" id="BGPR01003244">
    <property type="protein sequence ID" value="GBM85563.1"/>
    <property type="molecule type" value="Genomic_DNA"/>
</dbReference>
<evidence type="ECO:0000313" key="9">
    <source>
        <dbReference type="Proteomes" id="UP000499080"/>
    </source>
</evidence>
<dbReference type="FunFam" id="3.20.20.80:FF:000293">
    <property type="entry name" value="Alpha-L-fucosidase"/>
    <property type="match status" value="1"/>
</dbReference>
<name>A0A4Y2J5P6_ARAVE</name>
<dbReference type="PANTHER" id="PTHR10030:SF37">
    <property type="entry name" value="ALPHA-L-FUCOSIDASE-RELATED"/>
    <property type="match status" value="1"/>
</dbReference>
<dbReference type="OrthoDB" id="6039950at2759"/>
<dbReference type="PRINTS" id="PR00741">
    <property type="entry name" value="GLHYDRLASE29"/>
</dbReference>
<dbReference type="GO" id="GO:0006004">
    <property type="term" value="P:fucose metabolic process"/>
    <property type="evidence" value="ECO:0007669"/>
    <property type="project" value="InterPro"/>
</dbReference>
<dbReference type="AlphaFoldDB" id="A0A4Y2J5P6"/>
<comment type="caution">
    <text evidence="8">The sequence shown here is derived from an EMBL/GenBank/DDBJ whole genome shotgun (WGS) entry which is preliminary data.</text>
</comment>
<evidence type="ECO:0000259" key="7">
    <source>
        <dbReference type="Pfam" id="PF01120"/>
    </source>
</evidence>
<evidence type="ECO:0000256" key="1">
    <source>
        <dbReference type="ARBA" id="ARBA00004071"/>
    </source>
</evidence>